<sequence>MREIKSNKNNPLKKIFIKLCRIFGFEIIDQSNFYIPTSNKSLDQSISIPGKRSINLPLGKVNITRPVKSLDVILRTCMSVNMLTQSKKRIFEKSKDEYTKRTLISIIKSINHAKNIFQNVRFKIFVIDHNSEKNQIKNMRNILDGSDINFEILNLKLEEFSNQIKKINEENKEVTSNQKSNMSNIHKSLLLSKEKSEDLVYLIEDDYIHQKDSISEMLHTYERIASLTKKELIICPTDYPYLYTQSENTKIFLGERRHWRQVDQTLCTFLTSKKIIEKYWNQLTSMCKFEHYPFEKPLHNIYKVETCISPIPSLAVHFTNINSIYGLSPNVNWKKLWEENEN</sequence>
<dbReference type="EMBL" id="UINC01004188">
    <property type="protein sequence ID" value="SVA12466.1"/>
    <property type="molecule type" value="Genomic_DNA"/>
</dbReference>
<feature type="coiled-coil region" evidence="1">
    <location>
        <begin position="150"/>
        <end position="177"/>
    </location>
</feature>
<proteinExistence type="predicted"/>
<gene>
    <name evidence="2" type="ORF">METZ01_LOCUS65320</name>
</gene>
<evidence type="ECO:0000256" key="1">
    <source>
        <dbReference type="SAM" id="Coils"/>
    </source>
</evidence>
<keyword evidence="1" id="KW-0175">Coiled coil</keyword>
<accession>A0A381T8E9</accession>
<evidence type="ECO:0008006" key="3">
    <source>
        <dbReference type="Google" id="ProtNLM"/>
    </source>
</evidence>
<reference evidence="2" key="1">
    <citation type="submission" date="2018-05" db="EMBL/GenBank/DDBJ databases">
        <authorList>
            <person name="Lanie J.A."/>
            <person name="Ng W.-L."/>
            <person name="Kazmierczak K.M."/>
            <person name="Andrzejewski T.M."/>
            <person name="Davidsen T.M."/>
            <person name="Wayne K.J."/>
            <person name="Tettelin H."/>
            <person name="Glass J.I."/>
            <person name="Rusch D."/>
            <person name="Podicherti R."/>
            <person name="Tsui H.-C.T."/>
            <person name="Winkler M.E."/>
        </authorList>
    </citation>
    <scope>NUCLEOTIDE SEQUENCE</scope>
</reference>
<evidence type="ECO:0000313" key="2">
    <source>
        <dbReference type="EMBL" id="SVA12466.1"/>
    </source>
</evidence>
<name>A0A381T8E9_9ZZZZ</name>
<organism evidence="2">
    <name type="scientific">marine metagenome</name>
    <dbReference type="NCBI Taxonomy" id="408172"/>
    <lineage>
        <taxon>unclassified sequences</taxon>
        <taxon>metagenomes</taxon>
        <taxon>ecological metagenomes</taxon>
    </lineage>
</organism>
<dbReference type="AlphaFoldDB" id="A0A381T8E9"/>
<protein>
    <recommendedName>
        <fullName evidence="3">Glycosyltransferase group 2</fullName>
    </recommendedName>
</protein>